<feature type="signal peptide" evidence="2">
    <location>
        <begin position="1"/>
        <end position="15"/>
    </location>
</feature>
<feature type="chain" id="PRO_5042201406" description="Ion transport domain-containing protein" evidence="2">
    <location>
        <begin position="16"/>
        <end position="246"/>
    </location>
</feature>
<feature type="transmembrane region" description="Helical" evidence="1">
    <location>
        <begin position="108"/>
        <end position="129"/>
    </location>
</feature>
<dbReference type="PANTHER" id="PTHR35859">
    <property type="entry name" value="NONSELECTIVE CATION CHANNEL PROTEIN"/>
    <property type="match status" value="1"/>
</dbReference>
<feature type="non-terminal residue" evidence="3">
    <location>
        <position position="1"/>
    </location>
</feature>
<gene>
    <name evidence="3" type="ORF">MYCIT1_LOCUS1825</name>
</gene>
<accession>A0AAD2JUP5</accession>
<keyword evidence="1" id="KW-0472">Membrane</keyword>
<keyword evidence="4" id="KW-1185">Reference proteome</keyword>
<evidence type="ECO:0008006" key="5">
    <source>
        <dbReference type="Google" id="ProtNLM"/>
    </source>
</evidence>
<feature type="transmembrane region" description="Helical" evidence="1">
    <location>
        <begin position="141"/>
        <end position="160"/>
    </location>
</feature>
<dbReference type="AlphaFoldDB" id="A0AAD2JUP5"/>
<evidence type="ECO:0000313" key="3">
    <source>
        <dbReference type="EMBL" id="CAK5262811.1"/>
    </source>
</evidence>
<name>A0AAD2JUP5_9AGAR</name>
<dbReference type="EMBL" id="CAVNYO010000026">
    <property type="protein sequence ID" value="CAK5262811.1"/>
    <property type="molecule type" value="Genomic_DNA"/>
</dbReference>
<keyword evidence="1" id="KW-0812">Transmembrane</keyword>
<evidence type="ECO:0000313" key="4">
    <source>
        <dbReference type="Proteomes" id="UP001295794"/>
    </source>
</evidence>
<keyword evidence="1" id="KW-1133">Transmembrane helix</keyword>
<protein>
    <recommendedName>
        <fullName evidence="5">Ion transport domain-containing protein</fullName>
    </recommendedName>
</protein>
<sequence>LLSVLIIGFWQGLYALDASDGSAEGSGTIANVLVQALLQSPDFGKFSNSTMGLVLYYLWGVITGLILLNILISLFSSAYSDVVDDAEAQYLAFFASKTVGMIRAPDEFVFPSPFNIIEVLFLIPFELCGLSRKSYAKLNRFVMITVFFVPLAMIALHESLTEESRHTWMKRWLSGDNEGEDERPEHHDPVVDDDPVGRVISKVPFEDLVKAFPDTNQSSEALMMTEITQLRKQLAALSERLNSIGN</sequence>
<keyword evidence="2" id="KW-0732">Signal</keyword>
<evidence type="ECO:0000256" key="2">
    <source>
        <dbReference type="SAM" id="SignalP"/>
    </source>
</evidence>
<dbReference type="PANTHER" id="PTHR35859:SF4">
    <property type="entry name" value="MEMBRANE CHANNEL PROTEIN, PUTATIVE (AFU_ORTHOLOGUE AFUA_6G11300)-RELATED"/>
    <property type="match status" value="1"/>
</dbReference>
<dbReference type="InterPro" id="IPR052971">
    <property type="entry name" value="TRP_calcium_channel"/>
</dbReference>
<proteinExistence type="predicted"/>
<evidence type="ECO:0000256" key="1">
    <source>
        <dbReference type="SAM" id="Phobius"/>
    </source>
</evidence>
<dbReference type="Proteomes" id="UP001295794">
    <property type="component" value="Unassembled WGS sequence"/>
</dbReference>
<feature type="transmembrane region" description="Helical" evidence="1">
    <location>
        <begin position="54"/>
        <end position="75"/>
    </location>
</feature>
<reference evidence="3" key="1">
    <citation type="submission" date="2023-11" db="EMBL/GenBank/DDBJ databases">
        <authorList>
            <person name="De Vega J J."/>
            <person name="De Vega J J."/>
        </authorList>
    </citation>
    <scope>NUCLEOTIDE SEQUENCE</scope>
</reference>
<comment type="caution">
    <text evidence="3">The sequence shown here is derived from an EMBL/GenBank/DDBJ whole genome shotgun (WGS) entry which is preliminary data.</text>
</comment>
<organism evidence="3 4">
    <name type="scientific">Mycena citricolor</name>
    <dbReference type="NCBI Taxonomy" id="2018698"/>
    <lineage>
        <taxon>Eukaryota</taxon>
        <taxon>Fungi</taxon>
        <taxon>Dikarya</taxon>
        <taxon>Basidiomycota</taxon>
        <taxon>Agaricomycotina</taxon>
        <taxon>Agaricomycetes</taxon>
        <taxon>Agaricomycetidae</taxon>
        <taxon>Agaricales</taxon>
        <taxon>Marasmiineae</taxon>
        <taxon>Mycenaceae</taxon>
        <taxon>Mycena</taxon>
    </lineage>
</organism>